<dbReference type="AlphaFoldDB" id="A0A4P7PVP3"/>
<dbReference type="EMBL" id="CP038810">
    <property type="protein sequence ID" value="QBZ98866.1"/>
    <property type="molecule type" value="Genomic_DNA"/>
</dbReference>
<keyword evidence="2" id="KW-1185">Reference proteome</keyword>
<reference evidence="1 2" key="1">
    <citation type="submission" date="2019-04" db="EMBL/GenBank/DDBJ databases">
        <title>Flavobacterium sp. GS03.</title>
        <authorList>
            <person name="Kim H."/>
        </authorList>
    </citation>
    <scope>NUCLEOTIDE SEQUENCE [LARGE SCALE GENOMIC DNA]</scope>
    <source>
        <strain evidence="1 2">GS03</strain>
    </source>
</reference>
<dbReference type="Pfam" id="PF14022">
    <property type="entry name" value="DUF4238"/>
    <property type="match status" value="1"/>
</dbReference>
<dbReference type="KEGG" id="fsn:GS03_02378"/>
<dbReference type="InterPro" id="IPR025332">
    <property type="entry name" value="DUF4238"/>
</dbReference>
<accession>A0A4P7PVP3</accession>
<gene>
    <name evidence="1" type="ORF">GS03_02378</name>
</gene>
<protein>
    <recommendedName>
        <fullName evidence="3">DUF4238 domain-containing protein</fullName>
    </recommendedName>
</protein>
<sequence>METSKRHHYIPQFLIKNFSDDDNKLWVYNKEEKRILKSKQSPKAIFFDWERNLFDINGTPGDNIEKMYRDVDDLLAKTLEKILSTLTMTGREQTLMLFLVSLMKWRIPKVDDNFYDLVKGVPIENLGFAFRHIDPATKISTDEINRINDLEIIKETKRLLLPIQPLINEETVSEIHKNCFLVSHDGYPALLGDCPIIESQNSDFKMLEDFIFPLSSKETFICKRGAEKSILSPLFYIQKDLTIFHLSKKYVACKSREHLENIVNIYTKLEIENKTHLLTKYVFEFIK</sequence>
<evidence type="ECO:0000313" key="1">
    <source>
        <dbReference type="EMBL" id="QBZ98866.1"/>
    </source>
</evidence>
<dbReference type="RefSeq" id="WP_136152749.1">
    <property type="nucleotide sequence ID" value="NZ_CP038810.1"/>
</dbReference>
<organism evidence="1 2">
    <name type="scientific">Flavobacterium sangjuense</name>
    <dbReference type="NCBI Taxonomy" id="2518177"/>
    <lineage>
        <taxon>Bacteria</taxon>
        <taxon>Pseudomonadati</taxon>
        <taxon>Bacteroidota</taxon>
        <taxon>Flavobacteriia</taxon>
        <taxon>Flavobacteriales</taxon>
        <taxon>Flavobacteriaceae</taxon>
        <taxon>Flavobacterium</taxon>
    </lineage>
</organism>
<evidence type="ECO:0008006" key="3">
    <source>
        <dbReference type="Google" id="ProtNLM"/>
    </source>
</evidence>
<name>A0A4P7PVP3_9FLAO</name>
<proteinExistence type="predicted"/>
<dbReference type="Proteomes" id="UP000296862">
    <property type="component" value="Chromosome"/>
</dbReference>
<dbReference type="OrthoDB" id="669645at2"/>
<evidence type="ECO:0000313" key="2">
    <source>
        <dbReference type="Proteomes" id="UP000296862"/>
    </source>
</evidence>